<dbReference type="SUPFAM" id="SSF52540">
    <property type="entry name" value="P-loop containing nucleoside triphosphate hydrolases"/>
    <property type="match status" value="1"/>
</dbReference>
<organism evidence="3 4">
    <name type="scientific">Fodinicola feengrottensis</name>
    <dbReference type="NCBI Taxonomy" id="435914"/>
    <lineage>
        <taxon>Bacteria</taxon>
        <taxon>Bacillati</taxon>
        <taxon>Actinomycetota</taxon>
        <taxon>Actinomycetes</taxon>
        <taxon>Mycobacteriales</taxon>
        <taxon>Fodinicola</taxon>
    </lineage>
</organism>
<dbReference type="EMBL" id="BAAANY010000001">
    <property type="protein sequence ID" value="GAA1658631.1"/>
    <property type="molecule type" value="Genomic_DNA"/>
</dbReference>
<dbReference type="InterPro" id="IPR001482">
    <property type="entry name" value="T2SS/T4SS_dom"/>
</dbReference>
<comment type="similarity">
    <text evidence="1">Belongs to the GSP E family.</text>
</comment>
<dbReference type="Pfam" id="PF00437">
    <property type="entry name" value="T2SSE"/>
    <property type="match status" value="1"/>
</dbReference>
<reference evidence="3 4" key="1">
    <citation type="journal article" date="2019" name="Int. J. Syst. Evol. Microbiol.">
        <title>The Global Catalogue of Microorganisms (GCM) 10K type strain sequencing project: providing services to taxonomists for standard genome sequencing and annotation.</title>
        <authorList>
            <consortium name="The Broad Institute Genomics Platform"/>
            <consortium name="The Broad Institute Genome Sequencing Center for Infectious Disease"/>
            <person name="Wu L."/>
            <person name="Ma J."/>
        </authorList>
    </citation>
    <scope>NUCLEOTIDE SEQUENCE [LARGE SCALE GENOMIC DNA]</scope>
    <source>
        <strain evidence="3 4">JCM 14718</strain>
    </source>
</reference>
<keyword evidence="4" id="KW-1185">Reference proteome</keyword>
<dbReference type="Gene3D" id="3.30.450.380">
    <property type="match status" value="1"/>
</dbReference>
<accession>A0ABN2FSU9</accession>
<evidence type="ECO:0000313" key="4">
    <source>
        <dbReference type="Proteomes" id="UP001500618"/>
    </source>
</evidence>
<dbReference type="CDD" id="cd01130">
    <property type="entry name" value="VirB11-like_ATPase"/>
    <property type="match status" value="1"/>
</dbReference>
<name>A0ABN2FSU9_9ACTN</name>
<dbReference type="Gene3D" id="3.40.50.300">
    <property type="entry name" value="P-loop containing nucleotide triphosphate hydrolases"/>
    <property type="match status" value="1"/>
</dbReference>
<dbReference type="RefSeq" id="WP_344306684.1">
    <property type="nucleotide sequence ID" value="NZ_BAAANY010000001.1"/>
</dbReference>
<feature type="domain" description="Bacterial type II secretion system protein E" evidence="2">
    <location>
        <begin position="195"/>
        <end position="475"/>
    </location>
</feature>
<dbReference type="Proteomes" id="UP001500618">
    <property type="component" value="Unassembled WGS sequence"/>
</dbReference>
<dbReference type="NCBIfam" id="TIGR03819">
    <property type="entry name" value="heli_sec_ATPase"/>
    <property type="match status" value="1"/>
</dbReference>
<evidence type="ECO:0000313" key="3">
    <source>
        <dbReference type="EMBL" id="GAA1658631.1"/>
    </source>
</evidence>
<gene>
    <name evidence="3" type="ORF">GCM10009765_05040</name>
</gene>
<dbReference type="PANTHER" id="PTHR30486:SF6">
    <property type="entry name" value="TYPE IV PILUS RETRACTATION ATPASE PILT"/>
    <property type="match status" value="1"/>
</dbReference>
<dbReference type="InterPro" id="IPR050921">
    <property type="entry name" value="T4SS_GSP_E_ATPase"/>
</dbReference>
<proteinExistence type="inferred from homology"/>
<evidence type="ECO:0000256" key="1">
    <source>
        <dbReference type="ARBA" id="ARBA00006611"/>
    </source>
</evidence>
<sequence length="534" mass="55412">MTAPLDPVSARLLASARFHGPHLTAVPTGQSAPSAAVRPPAPAAAGRAAPMLASVQPLGDVPRGVRPVAVVRPELGSALGGPRAEAVPRSGSEPLAAVPRPAVVSAADRPWSAATGPLAAVPGRVAELAAVWDRRESMAEVGPTLVGRVRRRLVADRRDPSAGNVAAAVRAEEGVALTDRGVLELAGRLRSHIAGAGPLQDLLADPEVTDVLVNGAAQVWVDRGQGLVLAEGIGGDDLASEDGLRRFAQRLASSCGRRLDDANPCVDGRLPDGTRLHAVLPPISGQGVCLSLRTFRPTAFTLEDLRERGALTEVSVGLLRAVVRARLAFLITGGTGSGKTTLLNSLLGEVAAAERILVVEDAAELRPVHPHVVSLQGRPPNAEGVGEITLRDLVRQALRMRPDRIVVGECRGPEVVDLLTALNTGHDGGAGTLHANAAHDAPARLEALAALGGLGRDAMHAQLLPAVRCLVHLVRRGGLRVVDAVCVLEQNSATGRAEVIPAWRHDSGPAAGWSLLRHLLADRLGPDACPVVRP</sequence>
<comment type="caution">
    <text evidence="3">The sequence shown here is derived from an EMBL/GenBank/DDBJ whole genome shotgun (WGS) entry which is preliminary data.</text>
</comment>
<dbReference type="InterPro" id="IPR027417">
    <property type="entry name" value="P-loop_NTPase"/>
</dbReference>
<evidence type="ECO:0000259" key="2">
    <source>
        <dbReference type="Pfam" id="PF00437"/>
    </source>
</evidence>
<protein>
    <recommendedName>
        <fullName evidence="2">Bacterial type II secretion system protein E domain-containing protein</fullName>
    </recommendedName>
</protein>
<dbReference type="PANTHER" id="PTHR30486">
    <property type="entry name" value="TWITCHING MOTILITY PROTEIN PILT"/>
    <property type="match status" value="1"/>
</dbReference>
<dbReference type="InterPro" id="IPR022399">
    <property type="entry name" value="TadA-like_ATPase"/>
</dbReference>